<proteinExistence type="predicted"/>
<sequence length="120" mass="13257">MNGKTRFKAWMAAVVPVLAVAVGLVWAADKAPDGKTLFREYCKPCHGPDSPNGEVTPMTLIQDQWERFFKEKLVPSHGNLDDPKGSGKKLLEVLTPELLEKIKKFALEHAADSEHPMTCG</sequence>
<dbReference type="SUPFAM" id="SSF46626">
    <property type="entry name" value="Cytochrome c"/>
    <property type="match status" value="1"/>
</dbReference>
<gene>
    <name evidence="4" type="ORF">EG19_00215</name>
    <name evidence="2" type="ORF">ENP06_04275</name>
    <name evidence="3" type="ORF">ENQ31_02075</name>
</gene>
<dbReference type="Proteomes" id="UP000027284">
    <property type="component" value="Unassembled WGS sequence"/>
</dbReference>
<name>A0A062Y2R3_9BACT</name>
<evidence type="ECO:0000256" key="1">
    <source>
        <dbReference type="SAM" id="SignalP"/>
    </source>
</evidence>
<dbReference type="EMBL" id="DSHW01000325">
    <property type="protein sequence ID" value="HEQ88610.1"/>
    <property type="molecule type" value="Genomic_DNA"/>
</dbReference>
<dbReference type="InterPro" id="IPR036909">
    <property type="entry name" value="Cyt_c-like_dom_sf"/>
</dbReference>
<dbReference type="STRING" id="1312852.EG19_00215"/>
<dbReference type="EMBL" id="JMFG01000001">
    <property type="protein sequence ID" value="KDA55080.1"/>
    <property type="molecule type" value="Genomic_DNA"/>
</dbReference>
<dbReference type="Gene3D" id="1.10.760.10">
    <property type="entry name" value="Cytochrome c-like domain"/>
    <property type="match status" value="1"/>
</dbReference>
<feature type="signal peptide" evidence="1">
    <location>
        <begin position="1"/>
        <end position="27"/>
    </location>
</feature>
<reference evidence="4 5" key="1">
    <citation type="submission" date="2014-04" db="EMBL/GenBank/DDBJ databases">
        <title>The Genome Sequence of Thermoanaerobaculum aquaticum MP-01, The First Cultivated Group 23 Acidobacterium.</title>
        <authorList>
            <person name="Stamps B.W."/>
            <person name="Losey N.A."/>
            <person name="Lawson P.A."/>
            <person name="Stevenson B.S."/>
        </authorList>
    </citation>
    <scope>NUCLEOTIDE SEQUENCE [LARGE SCALE GENOMIC DNA]</scope>
    <source>
        <strain evidence="4 5">MP-01</strain>
    </source>
</reference>
<dbReference type="GO" id="GO:0009055">
    <property type="term" value="F:electron transfer activity"/>
    <property type="evidence" value="ECO:0007669"/>
    <property type="project" value="InterPro"/>
</dbReference>
<evidence type="ECO:0000313" key="4">
    <source>
        <dbReference type="EMBL" id="KDA55080.1"/>
    </source>
</evidence>
<dbReference type="EMBL" id="DSMR01000145">
    <property type="protein sequence ID" value="HET46936.1"/>
    <property type="molecule type" value="Genomic_DNA"/>
</dbReference>
<feature type="chain" id="PRO_5036289484" evidence="1">
    <location>
        <begin position="28"/>
        <end position="120"/>
    </location>
</feature>
<protein>
    <submittedName>
        <fullName evidence="2">Cytochrome c</fullName>
    </submittedName>
</protein>
<dbReference type="AlphaFoldDB" id="A0A062Y2R3"/>
<reference evidence="2" key="2">
    <citation type="journal article" date="2020" name="mSystems">
        <title>Genome- and Community-Level Interaction Insights into Carbon Utilization and Element Cycling Functions of Hydrothermarchaeota in Hydrothermal Sediment.</title>
        <authorList>
            <person name="Zhou Z."/>
            <person name="Liu Y."/>
            <person name="Xu W."/>
            <person name="Pan J."/>
            <person name="Luo Z.H."/>
            <person name="Li M."/>
        </authorList>
    </citation>
    <scope>NUCLEOTIDE SEQUENCE [LARGE SCALE GENOMIC DNA]</scope>
    <source>
        <strain evidence="2">SpSt-186</strain>
        <strain evidence="3">SpSt-299</strain>
    </source>
</reference>
<evidence type="ECO:0000313" key="5">
    <source>
        <dbReference type="Proteomes" id="UP000027284"/>
    </source>
</evidence>
<organism evidence="4 5">
    <name type="scientific">Thermoanaerobaculum aquaticum</name>
    <dbReference type="NCBI Taxonomy" id="1312852"/>
    <lineage>
        <taxon>Bacteria</taxon>
        <taxon>Pseudomonadati</taxon>
        <taxon>Acidobacteriota</taxon>
        <taxon>Thermoanaerobaculia</taxon>
        <taxon>Thermoanaerobaculales</taxon>
        <taxon>Thermoanaerobaculaceae</taxon>
        <taxon>Thermoanaerobaculum</taxon>
    </lineage>
</organism>
<evidence type="ECO:0000313" key="3">
    <source>
        <dbReference type="EMBL" id="HET46936.1"/>
    </source>
</evidence>
<evidence type="ECO:0000313" key="2">
    <source>
        <dbReference type="EMBL" id="HEQ88610.1"/>
    </source>
</evidence>
<dbReference type="OrthoDB" id="8561258at2"/>
<dbReference type="GO" id="GO:0020037">
    <property type="term" value="F:heme binding"/>
    <property type="evidence" value="ECO:0007669"/>
    <property type="project" value="InterPro"/>
</dbReference>
<dbReference type="RefSeq" id="WP_053334680.1">
    <property type="nucleotide sequence ID" value="NZ_JMFG01000001.1"/>
</dbReference>
<accession>A0A062Y2R3</accession>
<keyword evidence="5" id="KW-1185">Reference proteome</keyword>
<keyword evidence="1" id="KW-0732">Signal</keyword>
<comment type="caution">
    <text evidence="4">The sequence shown here is derived from an EMBL/GenBank/DDBJ whole genome shotgun (WGS) entry which is preliminary data.</text>
</comment>